<feature type="domain" description="RING-type" evidence="6">
    <location>
        <begin position="1614"/>
        <end position="1655"/>
    </location>
</feature>
<dbReference type="SUPFAM" id="SSF81606">
    <property type="entry name" value="PP2C-like"/>
    <property type="match status" value="1"/>
</dbReference>
<keyword evidence="3" id="KW-0697">Rotamase</keyword>
<reference evidence="10" key="2">
    <citation type="submission" date="2024-04" db="EMBL/GenBank/DDBJ databases">
        <authorList>
            <person name="Chen Y."/>
            <person name="Shah S."/>
            <person name="Dougan E. K."/>
            <person name="Thang M."/>
            <person name="Chan C."/>
        </authorList>
    </citation>
    <scope>NUCLEOTIDE SEQUENCE [LARGE SCALE GENOMIC DNA]</scope>
</reference>
<dbReference type="InterPro" id="IPR001932">
    <property type="entry name" value="PPM-type_phosphatase-like_dom"/>
</dbReference>
<dbReference type="InterPro" id="IPR026581">
    <property type="entry name" value="TCP10L/CENPJ"/>
</dbReference>
<keyword evidence="11" id="KW-1185">Reference proteome</keyword>
<keyword evidence="2" id="KW-0862">Zinc</keyword>
<dbReference type="EMBL" id="CAMXCT020006764">
    <property type="protein sequence ID" value="CAL1173040.1"/>
    <property type="molecule type" value="Genomic_DNA"/>
</dbReference>
<dbReference type="InterPro" id="IPR046357">
    <property type="entry name" value="PPIase_dom_sf"/>
</dbReference>
<feature type="domain" description="PPM-type phosphatase" evidence="8">
    <location>
        <begin position="863"/>
        <end position="1103"/>
    </location>
</feature>
<evidence type="ECO:0000256" key="4">
    <source>
        <dbReference type="SAM" id="Coils"/>
    </source>
</evidence>
<keyword evidence="4" id="KW-0175">Coiled coil</keyword>
<dbReference type="SMART" id="SM00184">
    <property type="entry name" value="RING"/>
    <property type="match status" value="1"/>
</dbReference>
<dbReference type="PROSITE" id="PS51746">
    <property type="entry name" value="PPM_2"/>
    <property type="match status" value="1"/>
</dbReference>
<dbReference type="SUPFAM" id="SSF54534">
    <property type="entry name" value="FKBP-like"/>
    <property type="match status" value="1"/>
</dbReference>
<dbReference type="Pfam" id="PF00481">
    <property type="entry name" value="PP2C"/>
    <property type="match status" value="1"/>
</dbReference>
<dbReference type="Gene3D" id="3.30.40.10">
    <property type="entry name" value="Zinc/RING finger domain, C3HC4 (zinc finger)"/>
    <property type="match status" value="1"/>
</dbReference>
<evidence type="ECO:0000313" key="10">
    <source>
        <dbReference type="EMBL" id="CAL1173040.1"/>
    </source>
</evidence>
<dbReference type="CDD" id="cd16489">
    <property type="entry name" value="mRING-CH-C4HC2H_ZNRF"/>
    <property type="match status" value="1"/>
</dbReference>
<evidence type="ECO:0000256" key="3">
    <source>
        <dbReference type="PROSITE-ProRule" id="PRU00278"/>
    </source>
</evidence>
<feature type="compositionally biased region" description="Pro residues" evidence="5">
    <location>
        <begin position="614"/>
        <end position="623"/>
    </location>
</feature>
<feature type="domain" description="PpiC" evidence="7">
    <location>
        <begin position="1156"/>
        <end position="1285"/>
    </location>
</feature>
<dbReference type="PANTHER" id="PTHR10331:SF6">
    <property type="entry name" value="SPINDLE ASSEMBLY ABNORMAL 4"/>
    <property type="match status" value="1"/>
</dbReference>
<keyword evidence="2" id="KW-0863">Zinc-finger</keyword>
<dbReference type="OrthoDB" id="424127at2759"/>
<evidence type="ECO:0000256" key="2">
    <source>
        <dbReference type="PROSITE-ProRule" id="PRU00175"/>
    </source>
</evidence>
<feature type="compositionally biased region" description="Basic and acidic residues" evidence="5">
    <location>
        <begin position="414"/>
        <end position="424"/>
    </location>
</feature>
<comment type="caution">
    <text evidence="9">The sequence shown here is derived from an EMBL/GenBank/DDBJ whole genome shotgun (WGS) entry which is preliminary data.</text>
</comment>
<feature type="compositionally biased region" description="Low complexity" evidence="5">
    <location>
        <begin position="2047"/>
        <end position="2063"/>
    </location>
</feature>
<dbReference type="InterPro" id="IPR001841">
    <property type="entry name" value="Znf_RING"/>
</dbReference>
<dbReference type="PROSITE" id="PS50089">
    <property type="entry name" value="ZF_RING_2"/>
    <property type="match status" value="1"/>
</dbReference>
<feature type="region of interest" description="Disordered" evidence="5">
    <location>
        <begin position="1346"/>
        <end position="1384"/>
    </location>
</feature>
<feature type="compositionally biased region" description="Low complexity" evidence="5">
    <location>
        <begin position="271"/>
        <end position="287"/>
    </location>
</feature>
<dbReference type="Proteomes" id="UP001152797">
    <property type="component" value="Unassembled WGS sequence"/>
</dbReference>
<evidence type="ECO:0000313" key="11">
    <source>
        <dbReference type="Proteomes" id="UP001152797"/>
    </source>
</evidence>
<dbReference type="InterPro" id="IPR047002">
    <property type="entry name" value="Tcp10_C_sf"/>
</dbReference>
<feature type="compositionally biased region" description="Basic and acidic residues" evidence="5">
    <location>
        <begin position="2078"/>
        <end position="2099"/>
    </location>
</feature>
<dbReference type="Gene3D" id="2.60.450.20">
    <property type="match status" value="1"/>
</dbReference>
<dbReference type="Pfam" id="PF13639">
    <property type="entry name" value="zf-RING_2"/>
    <property type="match status" value="1"/>
</dbReference>
<comment type="similarity">
    <text evidence="1">Belongs to the TCP10 family.</text>
</comment>
<feature type="region of interest" description="Disordered" evidence="5">
    <location>
        <begin position="595"/>
        <end position="680"/>
    </location>
</feature>
<dbReference type="SMART" id="SM00332">
    <property type="entry name" value="PP2Cc"/>
    <property type="match status" value="1"/>
</dbReference>
<dbReference type="Gene3D" id="3.10.50.40">
    <property type="match status" value="1"/>
</dbReference>
<feature type="compositionally biased region" description="Polar residues" evidence="5">
    <location>
        <begin position="1740"/>
        <end position="1753"/>
    </location>
</feature>
<dbReference type="SUPFAM" id="SSF57850">
    <property type="entry name" value="RING/U-box"/>
    <property type="match status" value="1"/>
</dbReference>
<dbReference type="GO" id="GO:0008270">
    <property type="term" value="F:zinc ion binding"/>
    <property type="evidence" value="ECO:0007669"/>
    <property type="project" value="UniProtKB-KW"/>
</dbReference>
<feature type="region of interest" description="Disordered" evidence="5">
    <location>
        <begin position="95"/>
        <end position="140"/>
    </location>
</feature>
<dbReference type="GO" id="GO:0003755">
    <property type="term" value="F:peptidyl-prolyl cis-trans isomerase activity"/>
    <property type="evidence" value="ECO:0007669"/>
    <property type="project" value="UniProtKB-KW"/>
</dbReference>
<name>A0A9P1GRG9_9DINO</name>
<feature type="compositionally biased region" description="Low complexity" evidence="5">
    <location>
        <begin position="214"/>
        <end position="227"/>
    </location>
</feature>
<feature type="region of interest" description="Disordered" evidence="5">
    <location>
        <begin position="1709"/>
        <end position="1777"/>
    </location>
</feature>
<dbReference type="InterPro" id="IPR013083">
    <property type="entry name" value="Znf_RING/FYVE/PHD"/>
</dbReference>
<dbReference type="PROSITE" id="PS50198">
    <property type="entry name" value="PPIC_PPIASE_2"/>
    <property type="match status" value="1"/>
</dbReference>
<dbReference type="Gene3D" id="3.60.40.10">
    <property type="entry name" value="PPM-type phosphatase domain"/>
    <property type="match status" value="1"/>
</dbReference>
<dbReference type="PANTHER" id="PTHR10331">
    <property type="entry name" value="T COMPLEX PROTEIN 10"/>
    <property type="match status" value="1"/>
</dbReference>
<dbReference type="InterPro" id="IPR000297">
    <property type="entry name" value="PPIase_PpiC"/>
</dbReference>
<feature type="coiled-coil region" evidence="4">
    <location>
        <begin position="30"/>
        <end position="64"/>
    </location>
</feature>
<accession>A0A9P1GRG9</accession>
<organism evidence="9">
    <name type="scientific">Cladocopium goreaui</name>
    <dbReference type="NCBI Taxonomy" id="2562237"/>
    <lineage>
        <taxon>Eukaryota</taxon>
        <taxon>Sar</taxon>
        <taxon>Alveolata</taxon>
        <taxon>Dinophyceae</taxon>
        <taxon>Suessiales</taxon>
        <taxon>Symbiodiniaceae</taxon>
        <taxon>Cladocopium</taxon>
    </lineage>
</organism>
<dbReference type="EMBL" id="CAMXCT010006764">
    <property type="protein sequence ID" value="CAI4019665.1"/>
    <property type="molecule type" value="Genomic_DNA"/>
</dbReference>
<proteinExistence type="inferred from homology"/>
<reference evidence="9" key="1">
    <citation type="submission" date="2022-10" db="EMBL/GenBank/DDBJ databases">
        <authorList>
            <person name="Chen Y."/>
            <person name="Dougan E. K."/>
            <person name="Chan C."/>
            <person name="Rhodes N."/>
            <person name="Thang M."/>
        </authorList>
    </citation>
    <scope>NUCLEOTIDE SEQUENCE</scope>
</reference>
<feature type="region of interest" description="Disordered" evidence="5">
    <location>
        <begin position="513"/>
        <end position="548"/>
    </location>
</feature>
<dbReference type="InterPro" id="IPR036457">
    <property type="entry name" value="PPM-type-like_dom_sf"/>
</dbReference>
<evidence type="ECO:0000259" key="6">
    <source>
        <dbReference type="PROSITE" id="PS50089"/>
    </source>
</evidence>
<dbReference type="InterPro" id="IPR009852">
    <property type="entry name" value="CENPJ_C_dom"/>
</dbReference>
<feature type="region of interest" description="Disordered" evidence="5">
    <location>
        <begin position="180"/>
        <end position="300"/>
    </location>
</feature>
<feature type="compositionally biased region" description="Basic and acidic residues" evidence="5">
    <location>
        <begin position="1761"/>
        <end position="1770"/>
    </location>
</feature>
<evidence type="ECO:0000259" key="8">
    <source>
        <dbReference type="PROSITE" id="PS51746"/>
    </source>
</evidence>
<keyword evidence="2" id="KW-0479">Metal-binding</keyword>
<sequence>MEALEDLLSDTDCEGHLNFRPSGQFSFAAIRRQLENEGVEEEELEELEDDIDDIDEMDEQELDEQEALEGFGNAHLTRGLWDISALGLGAKHDYTIEPHDEDDEESSCKGQQIPSAVSEAPTALPDDAISSRAPTKRPSLKEEVEEFQDVEGDDVDFLPASNRDAEFAKDLWVIPSLRMGVKQGTPPEDLVDEDEGGLLDGNSVLLPSGKGQIPAVASEAPAVVPETPETPETPEDGNAKSGATKRPFLKKGSRAKSTLPGNPGPLAVKRQPASTSPAAPTQAVASAPKREPRKPFRPEFHVADALPAPAREHDFSFQAQDFNDSLPWDCRGLDHVDDMHDVHLQVDDEEEDEGEPPTSDIVRSYFHKAPSSGPSSAQKRNARSPHWEGGNAFTTLYGRTSPSDGSLSGAASRSEGRKGSKSEPPEQAEAAEAKARLQALDEELKKYEKENETLKKLQAHAKQAERDIAREREKLWKEVEAERTALHAEFDVERAALRKERKRLAEVAERQRQQLREEREVVEERQRLSDKAEQLEEEMREKEKRWQRTVDRLQRQVTEFTRKNAELQDEVQRLNQQAAQTQQASWLKEVAAAKKGISARTRRAGSLGPTSPSSGPPSGPGPSGPGHSTSARQLAGRDSRADAAPVSTPVENEKRSSSVTPKSQLPVAQVAAAPNGETDVRETRKLDGRIERIFADGRREVEFSNGLKKVMWPDGQTSVMFQNGDLKEIQQDGVVVYHYRATGAVQTTLTDGTELYQFSDGQTERHSLDGSKEIRFPNGTTKKIFSDGTEEVCFADGCLMLFALAGLLLLRAKELQAKEQREEEEAAATLRVVVDAVSLGRVEYNLVRHLIVKDLRKVAARSKISLPTTGLFENKAPLQLFALFDGQSSAEGAGPMAAECCAKTLLPKLLRNMSAIPQGYENATFLKACLKKAFEDLDKEVLRNQPSIQDGCGGAVALLVGEKLFTAVCGKCELILVEAGQRRGIKQDPCKAVNMGSQQGSWSIPEDQKFLVDNGGMVFPGEGGKLMTSNPQGHTTAVSRSIGDRAWKGSMGGLPGSLKLVRSMPETRYTDVSWADRHVALMLTSAPVSYIPTDQASVTISDFELKPRAASGEIASRAASAPQNGNAQCTTIVVYFVPKDDKVVQEPAAKRAKKEAESVRLRHIVVRHMETSSPFDPVRNVPVNRSPQEAEAMLRQALQELILEAKSIKLPAGKKPGAAAFQPTPKFTSLCKELSECPTAQKGGGMIGDLGWLQPDELKSRFGPAFSEAVKNLNPGQWSLPPRTGHHELQVLDVHFARRAQRRLAQNAAAARLETSSALELEEACLDDPPAADVISSDEDISVVETGATQAQPSGSSRGRSRSRGRQSGVASSGPIDLVELDPPGNAESAASALPSFYVHTFEYGDMARCCSSCHEFFLPGQLRLGLLLHSALQDDEAIWMHAPRCLRRGNFEVSLLESVAFDTDLSDQVRARVLEELAAINARHTEARWPGQARAAVQATKPWHCNIQRLDEHMDPAWSVAWSVVRVPLPVVQSEPASRPGLAARAARSTLHAALEARWAAIDAQLERADDLTRDDQIPDALTQAPASGPDDINDLLASVPCQKLEVACQEPCAVCYEEMVVGEEIRRLPCLHNFHKACIDRWIKVKATCPLDNLNVRDLIAKQLTYSLSEADRGRSPRRAKEEVKDDLYDFSPCSVELADFQLEMLEPPREERRKSRRISSLREKSEQDLQQLRMAPQSKSGSPMAPNQAQRPMRKARASKERIDPGHGSKKSAKVASMMRECLQIANFRLRATSREISEKLSATLQNTRNPRNPSVWPAHMAMLQPAPAAIELDGFVPKRNSTTTALPVVWFDIKLVKIHAFNEQQRKVKSDMNHNAQAVTAKNEVRRLKRAVALQRAREVRATLRESRASPRKGGKPQAVTLPTIVEWTKGFSYQTLLQTDETRSSVSEGGMRLNDSWMSTLIMELHASSELVIGCDFLFLKACCAQNHGACHAQYVQALRVGFEQGFSFPQAPPNSPSPVTTQIVLRGESQSLTEESRETLESAASKTEDSSLSPSKSSKSRESVLVKKGTKEKRTSKDKKTSKAKGSKADSKESGSLGSKDGSFEAHSKEVACLIVDFDITAPPEGLEEDEFFDIPDSAAARIADLKAELAKPHSALWLRLKDRLERTIGGDAMKTYEVPEVARPQSKRKYKMDFTIQDELNLREAPKDTGNAYFMKGFTSQTAPFVGVRADLLPVISQDKVTIDKAMLPALYQPFRKEREHPYGLEEPSVLLPRGALKQPPEVEERIFRLVTQEVPEPRATMIPRTFDKVQPPRRT</sequence>
<evidence type="ECO:0000256" key="1">
    <source>
        <dbReference type="ARBA" id="ARBA00005627"/>
    </source>
</evidence>
<evidence type="ECO:0000313" key="9">
    <source>
        <dbReference type="EMBL" id="CAI4019665.1"/>
    </source>
</evidence>
<protein>
    <submittedName>
        <fullName evidence="9">Uncharacterized protein</fullName>
    </submittedName>
</protein>
<dbReference type="EMBL" id="CAMXCT030006764">
    <property type="protein sequence ID" value="CAL4806977.1"/>
    <property type="molecule type" value="Genomic_DNA"/>
</dbReference>
<evidence type="ECO:0000256" key="5">
    <source>
        <dbReference type="SAM" id="MobiDB-lite"/>
    </source>
</evidence>
<evidence type="ECO:0000259" key="7">
    <source>
        <dbReference type="PROSITE" id="PS50198"/>
    </source>
</evidence>
<dbReference type="Pfam" id="PF07202">
    <property type="entry name" value="Tcp10_C"/>
    <property type="match status" value="2"/>
</dbReference>
<feature type="compositionally biased region" description="Basic and acidic residues" evidence="5">
    <location>
        <begin position="288"/>
        <end position="300"/>
    </location>
</feature>
<feature type="compositionally biased region" description="Polar residues" evidence="5">
    <location>
        <begin position="392"/>
        <end position="411"/>
    </location>
</feature>
<feature type="region of interest" description="Disordered" evidence="5">
    <location>
        <begin position="341"/>
        <end position="435"/>
    </location>
</feature>
<keyword evidence="3" id="KW-0413">Isomerase</keyword>
<gene>
    <name evidence="9" type="ORF">C1SCF055_LOCUS44152</name>
</gene>
<feature type="region of interest" description="Disordered" evidence="5">
    <location>
        <begin position="2034"/>
        <end position="2109"/>
    </location>
</feature>